<accession>A0A0A9EF37</accession>
<dbReference type="AlphaFoldDB" id="A0A0A9EF37"/>
<evidence type="ECO:0000256" key="1">
    <source>
        <dbReference type="SAM" id="Phobius"/>
    </source>
</evidence>
<reference evidence="2" key="2">
    <citation type="journal article" date="2015" name="Data Brief">
        <title>Shoot transcriptome of the giant reed, Arundo donax.</title>
        <authorList>
            <person name="Barrero R.A."/>
            <person name="Guerrero F.D."/>
            <person name="Moolhuijzen P."/>
            <person name="Goolsby J.A."/>
            <person name="Tidwell J."/>
            <person name="Bellgard S.E."/>
            <person name="Bellgard M.I."/>
        </authorList>
    </citation>
    <scope>NUCLEOTIDE SEQUENCE</scope>
    <source>
        <tissue evidence="2">Shoot tissue taken approximately 20 cm above the soil surface</tissue>
    </source>
</reference>
<keyword evidence="1" id="KW-1133">Transmembrane helix</keyword>
<feature type="transmembrane region" description="Helical" evidence="1">
    <location>
        <begin position="21"/>
        <end position="40"/>
    </location>
</feature>
<name>A0A0A9EF37_ARUDO</name>
<keyword evidence="1" id="KW-0472">Membrane</keyword>
<proteinExistence type="predicted"/>
<reference evidence="2" key="1">
    <citation type="submission" date="2014-09" db="EMBL/GenBank/DDBJ databases">
        <authorList>
            <person name="Magalhaes I.L.F."/>
            <person name="Oliveira U."/>
            <person name="Santos F.R."/>
            <person name="Vidigal T.H.D.A."/>
            <person name="Brescovit A.D."/>
            <person name="Santos A.J."/>
        </authorList>
    </citation>
    <scope>NUCLEOTIDE SEQUENCE</scope>
    <source>
        <tissue evidence="2">Shoot tissue taken approximately 20 cm above the soil surface</tissue>
    </source>
</reference>
<evidence type="ECO:0000313" key="2">
    <source>
        <dbReference type="EMBL" id="JAD98676.1"/>
    </source>
</evidence>
<dbReference type="EMBL" id="GBRH01199219">
    <property type="protein sequence ID" value="JAD98676.1"/>
    <property type="molecule type" value="Transcribed_RNA"/>
</dbReference>
<organism evidence="2">
    <name type="scientific">Arundo donax</name>
    <name type="common">Giant reed</name>
    <name type="synonym">Donax arundinaceus</name>
    <dbReference type="NCBI Taxonomy" id="35708"/>
    <lineage>
        <taxon>Eukaryota</taxon>
        <taxon>Viridiplantae</taxon>
        <taxon>Streptophyta</taxon>
        <taxon>Embryophyta</taxon>
        <taxon>Tracheophyta</taxon>
        <taxon>Spermatophyta</taxon>
        <taxon>Magnoliopsida</taxon>
        <taxon>Liliopsida</taxon>
        <taxon>Poales</taxon>
        <taxon>Poaceae</taxon>
        <taxon>PACMAD clade</taxon>
        <taxon>Arundinoideae</taxon>
        <taxon>Arundineae</taxon>
        <taxon>Arundo</taxon>
    </lineage>
</organism>
<sequence length="45" mass="5084">MLKVKHHGIFLARSNKCETRNLMTLLYASAVAIIITGILVKQCRQ</sequence>
<keyword evidence="1" id="KW-0812">Transmembrane</keyword>
<protein>
    <submittedName>
        <fullName evidence="2">Uncharacterized protein</fullName>
    </submittedName>
</protein>